<gene>
    <name evidence="2" type="ORF">CYCCA115_LOCUS7438</name>
</gene>
<name>A0AAD2FLJ2_9STRA</name>
<accession>A0AAD2FLJ2</accession>
<evidence type="ECO:0000256" key="1">
    <source>
        <dbReference type="SAM" id="MobiDB-lite"/>
    </source>
</evidence>
<dbReference type="SUPFAM" id="SSF52058">
    <property type="entry name" value="L domain-like"/>
    <property type="match status" value="1"/>
</dbReference>
<feature type="region of interest" description="Disordered" evidence="1">
    <location>
        <begin position="551"/>
        <end position="606"/>
    </location>
</feature>
<organism evidence="2 3">
    <name type="scientific">Cylindrotheca closterium</name>
    <dbReference type="NCBI Taxonomy" id="2856"/>
    <lineage>
        <taxon>Eukaryota</taxon>
        <taxon>Sar</taxon>
        <taxon>Stramenopiles</taxon>
        <taxon>Ochrophyta</taxon>
        <taxon>Bacillariophyta</taxon>
        <taxon>Bacillariophyceae</taxon>
        <taxon>Bacillariophycidae</taxon>
        <taxon>Bacillariales</taxon>
        <taxon>Bacillariaceae</taxon>
        <taxon>Cylindrotheca</taxon>
    </lineage>
</organism>
<evidence type="ECO:0000313" key="3">
    <source>
        <dbReference type="Proteomes" id="UP001295423"/>
    </source>
</evidence>
<dbReference type="EMBL" id="CAKOGP040001001">
    <property type="protein sequence ID" value="CAJ1941271.1"/>
    <property type="molecule type" value="Genomic_DNA"/>
</dbReference>
<reference evidence="2" key="1">
    <citation type="submission" date="2023-08" db="EMBL/GenBank/DDBJ databases">
        <authorList>
            <person name="Audoor S."/>
            <person name="Bilcke G."/>
        </authorList>
    </citation>
    <scope>NUCLEOTIDE SEQUENCE</scope>
</reference>
<proteinExistence type="predicted"/>
<dbReference type="Pfam" id="PF13306">
    <property type="entry name" value="LRR_5"/>
    <property type="match status" value="1"/>
</dbReference>
<evidence type="ECO:0000313" key="2">
    <source>
        <dbReference type="EMBL" id="CAJ1941271.1"/>
    </source>
</evidence>
<keyword evidence="3" id="KW-1185">Reference proteome</keyword>
<comment type="caution">
    <text evidence="2">The sequence shown here is derived from an EMBL/GenBank/DDBJ whole genome shotgun (WGS) entry which is preliminary data.</text>
</comment>
<feature type="compositionally biased region" description="Low complexity" evidence="1">
    <location>
        <begin position="551"/>
        <end position="571"/>
    </location>
</feature>
<dbReference type="PANTHER" id="PTHR45661">
    <property type="entry name" value="SURFACE ANTIGEN"/>
    <property type="match status" value="1"/>
</dbReference>
<sequence>MDESHQKIEWFIYKGQPIREIPRNVTHVLVDPSMKEIEDGAFKNCKDLLSVVVPSTVLQIGKRAFEGCRHLSHVQLHEGIRGIGDRAFASCALVDLHLPHGLRSIGNYAFARCPELRAISVPASVEWIGCHTFSSCVALVQVHLQRGLKNIGHSAFDRCLQLAEIELPEGLERIDARLFRGCRSLTTLSMPSTVKTIGFAALENCPGLVHVYLHEGLKCIGKSAFAGCRSLCGITLPSSLEVIDNDAFRECLSLLGVELPSDIAVTTADDCFDECSALVNVAFPPSVDPWCVQMLLKGRYEITSFEGLPIHKLCYNSTHTTTRELEELLMSPGILEASKSKDVRLMTPFHIVATSPNLRADILECLLERYPTDMLLRQTDSFNNTMMDYLLKHKSNKAVQLIGMVLYKVLVESISGWDTKARDRFYLSDDERPNLNDSERRQELLEGMVIQVGFYTGLETRLILDLALWKMKISLLEVDSENLDTTDRTSCRYRFGADDLIKGVVGYLWGENCTRHSTALATYPKLDFYPTSDPESTEFDFQEWETWEPLNDNLASNSDSDSDYYDSLASESDPDPDPDSDSSSQSDSGSYYSYNYGSDDSYNYDL</sequence>
<dbReference type="InterPro" id="IPR026906">
    <property type="entry name" value="LRR_5"/>
</dbReference>
<dbReference type="AlphaFoldDB" id="A0AAD2FLJ2"/>
<feature type="compositionally biased region" description="Low complexity" evidence="1">
    <location>
        <begin position="581"/>
        <end position="606"/>
    </location>
</feature>
<dbReference type="InterPro" id="IPR032675">
    <property type="entry name" value="LRR_dom_sf"/>
</dbReference>
<dbReference type="Proteomes" id="UP001295423">
    <property type="component" value="Unassembled WGS sequence"/>
</dbReference>
<protein>
    <submittedName>
        <fullName evidence="2">Uncharacterized protein</fullName>
    </submittedName>
</protein>
<dbReference type="Gene3D" id="3.80.10.10">
    <property type="entry name" value="Ribonuclease Inhibitor"/>
    <property type="match status" value="2"/>
</dbReference>
<dbReference type="PANTHER" id="PTHR45661:SF3">
    <property type="entry name" value="IG-LIKE DOMAIN-CONTAINING PROTEIN"/>
    <property type="match status" value="1"/>
</dbReference>
<dbReference type="InterPro" id="IPR053139">
    <property type="entry name" value="Surface_bspA-like"/>
</dbReference>